<keyword evidence="2 6" id="KW-0032">Aminotransferase</keyword>
<dbReference type="InterPro" id="IPR015422">
    <property type="entry name" value="PyrdxlP-dep_Trfase_small"/>
</dbReference>
<dbReference type="Gene3D" id="3.90.1150.10">
    <property type="entry name" value="Aspartate Aminotransferase, domain 1"/>
    <property type="match status" value="1"/>
</dbReference>
<dbReference type="Pfam" id="PF00155">
    <property type="entry name" value="Aminotran_1_2"/>
    <property type="match status" value="1"/>
</dbReference>
<dbReference type="GO" id="GO:0008483">
    <property type="term" value="F:transaminase activity"/>
    <property type="evidence" value="ECO:0007669"/>
    <property type="project" value="UniProtKB-KW"/>
</dbReference>
<evidence type="ECO:0000256" key="4">
    <source>
        <dbReference type="ARBA" id="ARBA00022898"/>
    </source>
</evidence>
<feature type="domain" description="Aminotransferase class I/classII large" evidence="5">
    <location>
        <begin position="27"/>
        <end position="373"/>
    </location>
</feature>
<dbReference type="EMBL" id="BMLV01000001">
    <property type="protein sequence ID" value="GGP02585.1"/>
    <property type="molecule type" value="Genomic_DNA"/>
</dbReference>
<dbReference type="PANTHER" id="PTHR43807:SF20">
    <property type="entry name" value="FI04487P"/>
    <property type="match status" value="1"/>
</dbReference>
<dbReference type="Proteomes" id="UP000620064">
    <property type="component" value="Unassembled WGS sequence"/>
</dbReference>
<keyword evidence="4" id="KW-0663">Pyridoxal phosphate</keyword>
<dbReference type="Gene3D" id="3.40.640.10">
    <property type="entry name" value="Type I PLP-dependent aspartate aminotransferase-like (Major domain)"/>
    <property type="match status" value="1"/>
</dbReference>
<evidence type="ECO:0000313" key="7">
    <source>
        <dbReference type="Proteomes" id="UP000620064"/>
    </source>
</evidence>
<dbReference type="NCBIfam" id="NF006569">
    <property type="entry name" value="PRK09082.1"/>
    <property type="match status" value="1"/>
</dbReference>
<comment type="cofactor">
    <cofactor evidence="1">
        <name>pyridoxal 5'-phosphate</name>
        <dbReference type="ChEBI" id="CHEBI:597326"/>
    </cofactor>
</comment>
<accession>A0ABQ2NIP1</accession>
<dbReference type="PANTHER" id="PTHR43807">
    <property type="entry name" value="FI04487P"/>
    <property type="match status" value="1"/>
</dbReference>
<evidence type="ECO:0000256" key="1">
    <source>
        <dbReference type="ARBA" id="ARBA00001933"/>
    </source>
</evidence>
<organism evidence="6 7">
    <name type="scientific">Cloacibacterium rupense</name>
    <dbReference type="NCBI Taxonomy" id="517423"/>
    <lineage>
        <taxon>Bacteria</taxon>
        <taxon>Pseudomonadati</taxon>
        <taxon>Bacteroidota</taxon>
        <taxon>Flavobacteriia</taxon>
        <taxon>Flavobacteriales</taxon>
        <taxon>Weeksellaceae</taxon>
    </lineage>
</organism>
<proteinExistence type="predicted"/>
<evidence type="ECO:0000313" key="6">
    <source>
        <dbReference type="EMBL" id="GGP02585.1"/>
    </source>
</evidence>
<protein>
    <submittedName>
        <fullName evidence="6">Aminotransferase</fullName>
    </submittedName>
</protein>
<evidence type="ECO:0000256" key="2">
    <source>
        <dbReference type="ARBA" id="ARBA00022576"/>
    </source>
</evidence>
<evidence type="ECO:0000256" key="3">
    <source>
        <dbReference type="ARBA" id="ARBA00022679"/>
    </source>
</evidence>
<dbReference type="SUPFAM" id="SSF53383">
    <property type="entry name" value="PLP-dependent transferases"/>
    <property type="match status" value="1"/>
</dbReference>
<name>A0ABQ2NIP1_9FLAO</name>
<gene>
    <name evidence="6" type="ORF">GCM10010992_07660</name>
</gene>
<dbReference type="RefSeq" id="WP_188616752.1">
    <property type="nucleotide sequence ID" value="NZ_BMLV01000001.1"/>
</dbReference>
<dbReference type="CDD" id="cd00609">
    <property type="entry name" value="AAT_like"/>
    <property type="match status" value="1"/>
</dbReference>
<keyword evidence="3" id="KW-0808">Transferase</keyword>
<keyword evidence="7" id="KW-1185">Reference proteome</keyword>
<dbReference type="InterPro" id="IPR004839">
    <property type="entry name" value="Aminotransferase_I/II_large"/>
</dbReference>
<sequence>MKLPKKHQGAETTIFAEMTALALQENAVNLSQGFPDDDIHQNLKILLAEATAKNFNQYAPMNGLPMLVEALIYFNHNRNISVSQHELTIIPGATYGIYTALASVIEPGDEIIILEPHYDSYVPAIETNGGFPVFVSLNEKFEADFDAIKKAITQKTKAIIINSPHNPTGKIWKKDDYEQLYQLIKDTEIIVISDEVYDLITFDGHEFYSIWHHPALRARSFAIFSFGKMFHITGWKVGYILAPEELSKAFRSVHQYLCFSVNTPAQYALAKHLEHFDVKANSQYLQEKRDFFLSEMKDIPFHFNEKAEGSYFQLAKYHEISDLGDKEFSIWLTKECKVATIPLSAFYQDQRNTGFVRFCFAKKEETVLKAVAHLKRYFM</sequence>
<reference evidence="7" key="1">
    <citation type="journal article" date="2019" name="Int. J. Syst. Evol. Microbiol.">
        <title>The Global Catalogue of Microorganisms (GCM) 10K type strain sequencing project: providing services to taxonomists for standard genome sequencing and annotation.</title>
        <authorList>
            <consortium name="The Broad Institute Genomics Platform"/>
            <consortium name="The Broad Institute Genome Sequencing Center for Infectious Disease"/>
            <person name="Wu L."/>
            <person name="Ma J."/>
        </authorList>
    </citation>
    <scope>NUCLEOTIDE SEQUENCE [LARGE SCALE GENOMIC DNA]</scope>
    <source>
        <strain evidence="7">CGMCC 1.7656</strain>
    </source>
</reference>
<evidence type="ECO:0000259" key="5">
    <source>
        <dbReference type="Pfam" id="PF00155"/>
    </source>
</evidence>
<dbReference type="InterPro" id="IPR015421">
    <property type="entry name" value="PyrdxlP-dep_Trfase_major"/>
</dbReference>
<comment type="caution">
    <text evidence="6">The sequence shown here is derived from an EMBL/GenBank/DDBJ whole genome shotgun (WGS) entry which is preliminary data.</text>
</comment>
<dbReference type="InterPro" id="IPR051326">
    <property type="entry name" value="Kynurenine-oxoglutarate_AT"/>
</dbReference>
<dbReference type="InterPro" id="IPR015424">
    <property type="entry name" value="PyrdxlP-dep_Trfase"/>
</dbReference>